<sequence>MESNNVILVNQKLEVIGILKQAAKLFAKNPSFIIFTVLTSLPFFFFLVYYETFLQGFLVKTSQILLQRRYDNFRYNWPIPFESERKLDKGFSYQLIQLCSLYLLPLHLFELSTVLVIVDLASKIYREEEIWMTFKDMVQRPIHGTTLRGSFVTFVYITILSTCYLLGLIWLVTLYFVVLRNPLCDVIFGLLCGIAFMFLLRIYLEWSAMWNMSLVISILEGVYGVEAMALSNYFSRGNERRGLILMLVFFVLGVSLRLSCLLFGCLGSERWIVAQIGLFCLGNALKWVACVVYFHDCKNRIMEKKVDEEVGKKVEAVDENKQSS</sequence>
<keyword evidence="1" id="KW-0472">Membrane</keyword>
<accession>W9RL00</accession>
<dbReference type="Proteomes" id="UP000030645">
    <property type="component" value="Unassembled WGS sequence"/>
</dbReference>
<keyword evidence="1" id="KW-0812">Transmembrane</keyword>
<name>W9RL00_9ROSA</name>
<feature type="transmembrane region" description="Helical" evidence="1">
    <location>
        <begin position="32"/>
        <end position="50"/>
    </location>
</feature>
<feature type="transmembrane region" description="Helical" evidence="1">
    <location>
        <begin position="154"/>
        <end position="179"/>
    </location>
</feature>
<evidence type="ECO:0000313" key="3">
    <source>
        <dbReference type="Proteomes" id="UP000030645"/>
    </source>
</evidence>
<evidence type="ECO:0008006" key="4">
    <source>
        <dbReference type="Google" id="ProtNLM"/>
    </source>
</evidence>
<reference evidence="3" key="1">
    <citation type="submission" date="2013-01" db="EMBL/GenBank/DDBJ databases">
        <title>Draft Genome Sequence of a Mulberry Tree, Morus notabilis C.K. Schneid.</title>
        <authorList>
            <person name="He N."/>
            <person name="Zhao S."/>
        </authorList>
    </citation>
    <scope>NUCLEOTIDE SEQUENCE</scope>
</reference>
<dbReference type="OrthoDB" id="1095660at2759"/>
<feature type="transmembrane region" description="Helical" evidence="1">
    <location>
        <begin position="242"/>
        <end position="266"/>
    </location>
</feature>
<keyword evidence="3" id="KW-1185">Reference proteome</keyword>
<dbReference type="AlphaFoldDB" id="W9RL00"/>
<feature type="transmembrane region" description="Helical" evidence="1">
    <location>
        <begin position="186"/>
        <end position="204"/>
    </location>
</feature>
<protein>
    <recommendedName>
        <fullName evidence="4">Transmembrane protein</fullName>
    </recommendedName>
</protein>
<dbReference type="EMBL" id="KE344869">
    <property type="protein sequence ID" value="EXB82620.1"/>
    <property type="molecule type" value="Genomic_DNA"/>
</dbReference>
<organism evidence="2 3">
    <name type="scientific">Morus notabilis</name>
    <dbReference type="NCBI Taxonomy" id="981085"/>
    <lineage>
        <taxon>Eukaryota</taxon>
        <taxon>Viridiplantae</taxon>
        <taxon>Streptophyta</taxon>
        <taxon>Embryophyta</taxon>
        <taxon>Tracheophyta</taxon>
        <taxon>Spermatophyta</taxon>
        <taxon>Magnoliopsida</taxon>
        <taxon>eudicotyledons</taxon>
        <taxon>Gunneridae</taxon>
        <taxon>Pentapetalae</taxon>
        <taxon>rosids</taxon>
        <taxon>fabids</taxon>
        <taxon>Rosales</taxon>
        <taxon>Moraceae</taxon>
        <taxon>Moreae</taxon>
        <taxon>Morus</taxon>
    </lineage>
</organism>
<dbReference type="PANTHER" id="PTHR36714:SF7">
    <property type="entry name" value="TRANSMEMBRANE PROTEIN"/>
    <property type="match status" value="1"/>
</dbReference>
<feature type="transmembrane region" description="Helical" evidence="1">
    <location>
        <begin position="272"/>
        <end position="294"/>
    </location>
</feature>
<feature type="transmembrane region" description="Helical" evidence="1">
    <location>
        <begin position="95"/>
        <end position="118"/>
    </location>
</feature>
<feature type="transmembrane region" description="Helical" evidence="1">
    <location>
        <begin position="210"/>
        <end position="230"/>
    </location>
</feature>
<proteinExistence type="predicted"/>
<gene>
    <name evidence="2" type="ORF">L484_027799</name>
</gene>
<evidence type="ECO:0000256" key="1">
    <source>
        <dbReference type="SAM" id="Phobius"/>
    </source>
</evidence>
<dbReference type="KEGG" id="mnt:21410407"/>
<dbReference type="eggNOG" id="ENOG502S0G6">
    <property type="taxonomic scope" value="Eukaryota"/>
</dbReference>
<dbReference type="PANTHER" id="PTHR36714">
    <property type="entry name" value="T23E23.1"/>
    <property type="match status" value="1"/>
</dbReference>
<keyword evidence="1" id="KW-1133">Transmembrane helix</keyword>
<evidence type="ECO:0000313" key="2">
    <source>
        <dbReference type="EMBL" id="EXB82620.1"/>
    </source>
</evidence>